<keyword evidence="1" id="KW-0472">Membrane</keyword>
<feature type="transmembrane region" description="Helical" evidence="1">
    <location>
        <begin position="7"/>
        <end position="26"/>
    </location>
</feature>
<organism evidence="2 3">
    <name type="scientific">Amedibacterium intestinale</name>
    <dbReference type="NCBI Taxonomy" id="2583452"/>
    <lineage>
        <taxon>Bacteria</taxon>
        <taxon>Bacillati</taxon>
        <taxon>Bacillota</taxon>
        <taxon>Erysipelotrichia</taxon>
        <taxon>Erysipelotrichales</taxon>
        <taxon>Erysipelotrichaceae</taxon>
        <taxon>Amedibacterium</taxon>
    </lineage>
</organism>
<evidence type="ECO:0000313" key="2">
    <source>
        <dbReference type="EMBL" id="BBK23208.1"/>
    </source>
</evidence>
<dbReference type="EMBL" id="AP019695">
    <property type="protein sequence ID" value="BBK23208.1"/>
    <property type="molecule type" value="Genomic_DNA"/>
</dbReference>
<name>A0A6N4TK58_9FIRM</name>
<dbReference type="Pfam" id="PF10825">
    <property type="entry name" value="DUF2752"/>
    <property type="match status" value="1"/>
</dbReference>
<feature type="transmembrane region" description="Helical" evidence="1">
    <location>
        <begin position="68"/>
        <end position="91"/>
    </location>
</feature>
<dbReference type="KEGG" id="aarg:Aargi30884_21110"/>
<sequence>MRRVTTWYSFWIVILEGILFASIYIWRIDIPCYFETIYKIPCPLCYMTQAMDYLLAGNIEKAVLTNPLIVVLLPLGIIINLICMLDFCTLFKHNHMKRFIQKVILRWWSVGIIALGWLYVLIYH</sequence>
<keyword evidence="1" id="KW-0812">Transmembrane</keyword>
<accession>A0A6N4TK58</accession>
<evidence type="ECO:0000256" key="1">
    <source>
        <dbReference type="SAM" id="Phobius"/>
    </source>
</evidence>
<proteinExistence type="predicted"/>
<reference evidence="3" key="1">
    <citation type="submission" date="2019-05" db="EMBL/GenBank/DDBJ databases">
        <title>Complete genome sequencing of Absiella argi strain JCM 30884.</title>
        <authorList>
            <person name="Sakamoto M."/>
            <person name="Murakami T."/>
            <person name="Mori H."/>
        </authorList>
    </citation>
    <scope>NUCLEOTIDE SEQUENCE [LARGE SCALE GENOMIC DNA]</scope>
    <source>
        <strain evidence="3">JCM 30884</strain>
    </source>
</reference>
<dbReference type="InterPro" id="IPR021215">
    <property type="entry name" value="DUF2752"/>
</dbReference>
<evidence type="ECO:0008006" key="4">
    <source>
        <dbReference type="Google" id="ProtNLM"/>
    </source>
</evidence>
<protein>
    <recommendedName>
        <fullName evidence="4">DUF2752 domain-containing protein</fullName>
    </recommendedName>
</protein>
<dbReference type="Proteomes" id="UP000464754">
    <property type="component" value="Chromosome"/>
</dbReference>
<keyword evidence="3" id="KW-1185">Reference proteome</keyword>
<gene>
    <name evidence="2" type="ORF">Aargi30884_21110</name>
</gene>
<keyword evidence="1" id="KW-1133">Transmembrane helix</keyword>
<dbReference type="RefSeq" id="WP_118362097.1">
    <property type="nucleotide sequence ID" value="NZ_AP019695.1"/>
</dbReference>
<dbReference type="AlphaFoldDB" id="A0A6N4TK58"/>
<feature type="transmembrane region" description="Helical" evidence="1">
    <location>
        <begin position="103"/>
        <end position="122"/>
    </location>
</feature>
<evidence type="ECO:0000313" key="3">
    <source>
        <dbReference type="Proteomes" id="UP000464754"/>
    </source>
</evidence>